<keyword evidence="3" id="KW-1185">Reference proteome</keyword>
<dbReference type="InterPro" id="IPR016024">
    <property type="entry name" value="ARM-type_fold"/>
</dbReference>
<evidence type="ECO:0000256" key="1">
    <source>
        <dbReference type="SAM" id="MobiDB-lite"/>
    </source>
</evidence>
<evidence type="ECO:0000313" key="3">
    <source>
        <dbReference type="Proteomes" id="UP001469365"/>
    </source>
</evidence>
<dbReference type="RefSeq" id="WP_341417967.1">
    <property type="nucleotide sequence ID" value="NZ_JBBPCC010000017.1"/>
</dbReference>
<name>A0ABU9DPM9_9BACL</name>
<sequence>MEKKTKESLVKLQDYFTYLQTYIDSEAPLQLPHFQLNQHERRVVQKKLIELIECLKGTHREKLTKLCEDMQLVRRDLHRLQSPLPWIKVDAIYHLGAMRSDQAVSGLMNTLKSNKYGPNAFIVARSIAQCASEVEHLREMVQLVVRYGKNFHSLVADIITESEMDCTPFMLKFLNQEDSDSVHIALAGLPAHVVPSQAPRLYRLLGSGNQEIRMKAGKLLYSDNYAMVQDDEKQVDDHLRTQTGRLLRNKRQQQASHRLSRNEPYTKSAQS</sequence>
<evidence type="ECO:0008006" key="4">
    <source>
        <dbReference type="Google" id="ProtNLM"/>
    </source>
</evidence>
<accession>A0ABU9DPM9</accession>
<dbReference type="InterPro" id="IPR011989">
    <property type="entry name" value="ARM-like"/>
</dbReference>
<dbReference type="EMBL" id="JBBPCC010000017">
    <property type="protein sequence ID" value="MEK8130823.1"/>
    <property type="molecule type" value="Genomic_DNA"/>
</dbReference>
<dbReference type="Proteomes" id="UP001469365">
    <property type="component" value="Unassembled WGS sequence"/>
</dbReference>
<feature type="region of interest" description="Disordered" evidence="1">
    <location>
        <begin position="244"/>
        <end position="271"/>
    </location>
</feature>
<dbReference type="Gene3D" id="1.25.10.10">
    <property type="entry name" value="Leucine-rich Repeat Variant"/>
    <property type="match status" value="1"/>
</dbReference>
<organism evidence="2 3">
    <name type="scientific">Paenibacillus filicis</name>
    <dbReference type="NCBI Taxonomy" id="669464"/>
    <lineage>
        <taxon>Bacteria</taxon>
        <taxon>Bacillati</taxon>
        <taxon>Bacillota</taxon>
        <taxon>Bacilli</taxon>
        <taxon>Bacillales</taxon>
        <taxon>Paenibacillaceae</taxon>
        <taxon>Paenibacillus</taxon>
    </lineage>
</organism>
<dbReference type="SUPFAM" id="SSF48371">
    <property type="entry name" value="ARM repeat"/>
    <property type="match status" value="1"/>
</dbReference>
<feature type="compositionally biased region" description="Polar residues" evidence="1">
    <location>
        <begin position="252"/>
        <end position="271"/>
    </location>
</feature>
<proteinExistence type="predicted"/>
<protein>
    <recommendedName>
        <fullName evidence="4">HEAT repeat domain-containing protein</fullName>
    </recommendedName>
</protein>
<gene>
    <name evidence="2" type="ORF">WMW72_23225</name>
</gene>
<comment type="caution">
    <text evidence="2">The sequence shown here is derived from an EMBL/GenBank/DDBJ whole genome shotgun (WGS) entry which is preliminary data.</text>
</comment>
<evidence type="ECO:0000313" key="2">
    <source>
        <dbReference type="EMBL" id="MEK8130823.1"/>
    </source>
</evidence>
<reference evidence="2 3" key="1">
    <citation type="submission" date="2024-04" db="EMBL/GenBank/DDBJ databases">
        <title>draft genome sequnece of Paenibacillus filicis.</title>
        <authorList>
            <person name="Kim D.-U."/>
        </authorList>
    </citation>
    <scope>NUCLEOTIDE SEQUENCE [LARGE SCALE GENOMIC DNA]</scope>
    <source>
        <strain evidence="2 3">KACC14197</strain>
    </source>
</reference>